<dbReference type="Proteomes" id="UP001151760">
    <property type="component" value="Unassembled WGS sequence"/>
</dbReference>
<evidence type="ECO:0000259" key="2">
    <source>
        <dbReference type="Pfam" id="PF03732"/>
    </source>
</evidence>
<sequence>MHSWQGWKRVMAKWNASWYEWMMNIRAIPKYHSEDGNPARANIKQALGSSQDQERYDQVGPQDTRSQDGERPQVDDHRLDLADDLKEAQDHISWTIISHKTKITTSKTAPKEFSSYAFKLVDYADGRFKGSILINRGLIQAILTSLPPQPIGEATKASNLQRIPPGVQRRSHFTYFLYLIIQIRILFTILCYPRSGSLPVSALSGTMAGVDVNTLTMEQYLALSRENQAPGVVKPEIGASLAYSIFSESLKTQSCFEFFPLLLPELQKDGYCPPSMTAIQLEDIHNFKKDGDESLCQAWERYNDLIYKCPTHDMNNYQKVNTFYKGLSTMNHQLLDSQGPILGMRPTEALTAIQTIADHSQIWHDGTTSWSIRSSSGNDGLAALVNKLDKIPQTK</sequence>
<name>A0ABQ4ZTU0_9ASTR</name>
<accession>A0ABQ4ZTU0</accession>
<evidence type="ECO:0000256" key="1">
    <source>
        <dbReference type="SAM" id="MobiDB-lite"/>
    </source>
</evidence>
<feature type="compositionally biased region" description="Basic and acidic residues" evidence="1">
    <location>
        <begin position="65"/>
        <end position="74"/>
    </location>
</feature>
<protein>
    <recommendedName>
        <fullName evidence="2">Retrotransposon gag domain-containing protein</fullName>
    </recommendedName>
</protein>
<dbReference type="InterPro" id="IPR005162">
    <property type="entry name" value="Retrotrans_gag_dom"/>
</dbReference>
<organism evidence="3 4">
    <name type="scientific">Tanacetum coccineum</name>
    <dbReference type="NCBI Taxonomy" id="301880"/>
    <lineage>
        <taxon>Eukaryota</taxon>
        <taxon>Viridiplantae</taxon>
        <taxon>Streptophyta</taxon>
        <taxon>Embryophyta</taxon>
        <taxon>Tracheophyta</taxon>
        <taxon>Spermatophyta</taxon>
        <taxon>Magnoliopsida</taxon>
        <taxon>eudicotyledons</taxon>
        <taxon>Gunneridae</taxon>
        <taxon>Pentapetalae</taxon>
        <taxon>asterids</taxon>
        <taxon>campanulids</taxon>
        <taxon>Asterales</taxon>
        <taxon>Asteraceae</taxon>
        <taxon>Asteroideae</taxon>
        <taxon>Anthemideae</taxon>
        <taxon>Anthemidinae</taxon>
        <taxon>Tanacetum</taxon>
    </lineage>
</organism>
<evidence type="ECO:0000313" key="4">
    <source>
        <dbReference type="Proteomes" id="UP001151760"/>
    </source>
</evidence>
<evidence type="ECO:0000313" key="3">
    <source>
        <dbReference type="EMBL" id="GJS92352.1"/>
    </source>
</evidence>
<proteinExistence type="predicted"/>
<reference evidence="3" key="1">
    <citation type="journal article" date="2022" name="Int. J. Mol. Sci.">
        <title>Draft Genome of Tanacetum Coccineum: Genomic Comparison of Closely Related Tanacetum-Family Plants.</title>
        <authorList>
            <person name="Yamashiro T."/>
            <person name="Shiraishi A."/>
            <person name="Nakayama K."/>
            <person name="Satake H."/>
        </authorList>
    </citation>
    <scope>NUCLEOTIDE SEQUENCE</scope>
</reference>
<reference evidence="3" key="2">
    <citation type="submission" date="2022-01" db="EMBL/GenBank/DDBJ databases">
        <authorList>
            <person name="Yamashiro T."/>
            <person name="Shiraishi A."/>
            <person name="Satake H."/>
            <person name="Nakayama K."/>
        </authorList>
    </citation>
    <scope>NUCLEOTIDE SEQUENCE</scope>
</reference>
<comment type="caution">
    <text evidence="3">The sequence shown here is derived from an EMBL/GenBank/DDBJ whole genome shotgun (WGS) entry which is preliminary data.</text>
</comment>
<feature type="domain" description="Retrotransposon gag" evidence="2">
    <location>
        <begin position="274"/>
        <end position="328"/>
    </location>
</feature>
<dbReference type="Pfam" id="PF03732">
    <property type="entry name" value="Retrotrans_gag"/>
    <property type="match status" value="1"/>
</dbReference>
<gene>
    <name evidence="3" type="ORF">Tco_0799320</name>
</gene>
<dbReference type="EMBL" id="BQNB010011576">
    <property type="protein sequence ID" value="GJS92352.1"/>
    <property type="molecule type" value="Genomic_DNA"/>
</dbReference>
<feature type="region of interest" description="Disordered" evidence="1">
    <location>
        <begin position="47"/>
        <end position="74"/>
    </location>
</feature>
<keyword evidence="4" id="KW-1185">Reference proteome</keyword>